<keyword evidence="4 7" id="KW-0418">Kinase</keyword>
<comment type="catalytic activity">
    <reaction evidence="5">
        <text>hydrogencarbonate + NH4(+) + ATP = carbamoyl phosphate + ADP + H2O + H(+)</text>
        <dbReference type="Rhea" id="RHEA:10152"/>
        <dbReference type="ChEBI" id="CHEBI:15377"/>
        <dbReference type="ChEBI" id="CHEBI:15378"/>
        <dbReference type="ChEBI" id="CHEBI:17544"/>
        <dbReference type="ChEBI" id="CHEBI:28938"/>
        <dbReference type="ChEBI" id="CHEBI:30616"/>
        <dbReference type="ChEBI" id="CHEBI:58228"/>
        <dbReference type="ChEBI" id="CHEBI:456216"/>
        <dbReference type="EC" id="2.7.2.2"/>
    </reaction>
</comment>
<evidence type="ECO:0000313" key="11">
    <source>
        <dbReference type="Proteomes" id="UP000271272"/>
    </source>
</evidence>
<protein>
    <recommendedName>
        <fullName evidence="2 6">Carbamate kinase</fullName>
    </recommendedName>
</protein>
<feature type="compositionally biased region" description="Basic and acidic residues" evidence="8">
    <location>
        <begin position="139"/>
        <end position="156"/>
    </location>
</feature>
<reference evidence="10 11" key="1">
    <citation type="submission" date="2018-11" db="EMBL/GenBank/DDBJ databases">
        <title>Genomes From Bacteria Associated with the Canine Oral Cavity: a Test Case for Automated Genome-Based Taxonomic Assignment.</title>
        <authorList>
            <person name="Coil D.A."/>
            <person name="Jospin G."/>
            <person name="Darling A.E."/>
            <person name="Wallis C."/>
            <person name="Davis I.J."/>
            <person name="Harris S."/>
            <person name="Eisen J.A."/>
            <person name="Holcombe L.J."/>
            <person name="O'Flynn C."/>
        </authorList>
    </citation>
    <scope>NUCLEOTIDE SEQUENCE [LARGE SCALE GENOMIC DNA]</scope>
    <source>
        <strain evidence="10 11">OH5050</strain>
    </source>
</reference>
<evidence type="ECO:0000256" key="8">
    <source>
        <dbReference type="SAM" id="MobiDB-lite"/>
    </source>
</evidence>
<evidence type="ECO:0000256" key="6">
    <source>
        <dbReference type="NCBIfam" id="TIGR00746"/>
    </source>
</evidence>
<dbReference type="GO" id="GO:0008804">
    <property type="term" value="F:carbamate kinase activity"/>
    <property type="evidence" value="ECO:0007669"/>
    <property type="project" value="UniProtKB-UniRule"/>
</dbReference>
<dbReference type="RefSeq" id="WP_124933172.1">
    <property type="nucleotide sequence ID" value="NZ_RQZC01000003.1"/>
</dbReference>
<name>A0A3P1V7L6_9ACTO</name>
<dbReference type="CDD" id="cd04235">
    <property type="entry name" value="AAK_CK"/>
    <property type="match status" value="1"/>
</dbReference>
<accession>A0A3P1V7L6</accession>
<evidence type="ECO:0000259" key="9">
    <source>
        <dbReference type="Pfam" id="PF00696"/>
    </source>
</evidence>
<evidence type="ECO:0000256" key="2">
    <source>
        <dbReference type="ARBA" id="ARBA00013070"/>
    </source>
</evidence>
<dbReference type="EMBL" id="RQZC01000003">
    <property type="protein sequence ID" value="RRD30194.1"/>
    <property type="molecule type" value="Genomic_DNA"/>
</dbReference>
<dbReference type="PIRSF" id="PIRSF000723">
    <property type="entry name" value="Carbamate_kin"/>
    <property type="match status" value="1"/>
</dbReference>
<evidence type="ECO:0000256" key="4">
    <source>
        <dbReference type="ARBA" id="ARBA00022777"/>
    </source>
</evidence>
<dbReference type="SUPFAM" id="SSF53633">
    <property type="entry name" value="Carbamate kinase-like"/>
    <property type="match status" value="1"/>
</dbReference>
<dbReference type="NCBIfam" id="NF009007">
    <property type="entry name" value="PRK12352.1"/>
    <property type="match status" value="1"/>
</dbReference>
<dbReference type="NCBIfam" id="TIGR00746">
    <property type="entry name" value="arcC"/>
    <property type="match status" value="1"/>
</dbReference>
<evidence type="ECO:0000256" key="5">
    <source>
        <dbReference type="ARBA" id="ARBA00048467"/>
    </source>
</evidence>
<dbReference type="PANTHER" id="PTHR30409">
    <property type="entry name" value="CARBAMATE KINASE"/>
    <property type="match status" value="1"/>
</dbReference>
<organism evidence="10 11">
    <name type="scientific">Actinomyces bowdenii</name>
    <dbReference type="NCBI Taxonomy" id="131109"/>
    <lineage>
        <taxon>Bacteria</taxon>
        <taxon>Bacillati</taxon>
        <taxon>Actinomycetota</taxon>
        <taxon>Actinomycetes</taxon>
        <taxon>Actinomycetales</taxon>
        <taxon>Actinomycetaceae</taxon>
        <taxon>Actinomyces</taxon>
    </lineage>
</organism>
<dbReference type="GO" id="GO:0005829">
    <property type="term" value="C:cytosol"/>
    <property type="evidence" value="ECO:0007669"/>
    <property type="project" value="TreeGrafter"/>
</dbReference>
<dbReference type="OrthoDB" id="9766717at2"/>
<dbReference type="FunFam" id="3.40.1160.10:FF:000007">
    <property type="entry name" value="Carbamate kinase"/>
    <property type="match status" value="1"/>
</dbReference>
<keyword evidence="3 7" id="KW-0808">Transferase</keyword>
<dbReference type="Pfam" id="PF00696">
    <property type="entry name" value="AA_kinase"/>
    <property type="match status" value="1"/>
</dbReference>
<dbReference type="InterPro" id="IPR036393">
    <property type="entry name" value="AceGlu_kinase-like_sf"/>
</dbReference>
<dbReference type="PRINTS" id="PR01469">
    <property type="entry name" value="CARBMTKINASE"/>
</dbReference>
<comment type="caution">
    <text evidence="10">The sequence shown here is derived from an EMBL/GenBank/DDBJ whole genome shotgun (WGS) entry which is preliminary data.</text>
</comment>
<dbReference type="Gene3D" id="3.40.1160.10">
    <property type="entry name" value="Acetylglutamate kinase-like"/>
    <property type="match status" value="1"/>
</dbReference>
<feature type="domain" description="Aspartate/glutamate/uridylate kinase" evidence="9">
    <location>
        <begin position="6"/>
        <end position="295"/>
    </location>
</feature>
<evidence type="ECO:0000256" key="3">
    <source>
        <dbReference type="ARBA" id="ARBA00022679"/>
    </source>
</evidence>
<evidence type="ECO:0000313" key="10">
    <source>
        <dbReference type="EMBL" id="RRD30194.1"/>
    </source>
</evidence>
<dbReference type="Proteomes" id="UP000271272">
    <property type="component" value="Unassembled WGS sequence"/>
</dbReference>
<proteinExistence type="inferred from homology"/>
<gene>
    <name evidence="10" type="primary">arcC</name>
    <name evidence="10" type="ORF">EII10_03780</name>
</gene>
<keyword evidence="11" id="KW-1185">Reference proteome</keyword>
<evidence type="ECO:0000256" key="7">
    <source>
        <dbReference type="PIRNR" id="PIRNR000723"/>
    </source>
</evidence>
<feature type="region of interest" description="Disordered" evidence="8">
    <location>
        <begin position="122"/>
        <end position="156"/>
    </location>
</feature>
<dbReference type="PANTHER" id="PTHR30409:SF1">
    <property type="entry name" value="CARBAMATE KINASE-RELATED"/>
    <property type="match status" value="1"/>
</dbReference>
<dbReference type="GO" id="GO:0019546">
    <property type="term" value="P:L-arginine deiminase pathway"/>
    <property type="evidence" value="ECO:0007669"/>
    <property type="project" value="TreeGrafter"/>
</dbReference>
<dbReference type="InterPro" id="IPR003964">
    <property type="entry name" value="Carb_kinase"/>
</dbReference>
<comment type="similarity">
    <text evidence="1 7">Belongs to the carbamate kinase family.</text>
</comment>
<dbReference type="InterPro" id="IPR001048">
    <property type="entry name" value="Asp/Glu/Uridylate_kinase"/>
</dbReference>
<dbReference type="AlphaFoldDB" id="A0A3P1V7L6"/>
<sequence>MSSRALVIAVGGNALIKDPGEVSVASQAEAVRESAEHITALIAAGRTPVVTHGNGPQVGFLLRRAELALDELPPLPLDVLGADTQGATGYLFSRSLRGCLAQQGIEREVVAVVTQSVVDPDDPAFAAPSKPVGSFMSQEEAREHEEKDGWSVREDSGRGWRRVVPSPAPVEIVECEVIRSLVDSGCIVVAAGGGGIPVSREDGRLNGVEAVIDKDLASALLASRLGVPDLVICTAVEQVYLDFGTPEQRALSTITAQEARSYLEEGHFGKGSMAPKIEAALNFLEAGGERAIITSLESLQDAVAGRAGTCITN</sequence>
<evidence type="ECO:0000256" key="1">
    <source>
        <dbReference type="ARBA" id="ARBA00011066"/>
    </source>
</evidence>